<evidence type="ECO:0000256" key="14">
    <source>
        <dbReference type="RuleBase" id="RU004357"/>
    </source>
</evidence>
<feature type="region of interest" description="Disordered" evidence="15">
    <location>
        <begin position="1"/>
        <end position="52"/>
    </location>
</feature>
<evidence type="ECO:0000256" key="4">
    <source>
        <dbReference type="ARBA" id="ARBA00022692"/>
    </source>
</evidence>
<evidence type="ECO:0000256" key="13">
    <source>
        <dbReference type="RuleBase" id="RU003318"/>
    </source>
</evidence>
<dbReference type="GO" id="GO:0000902">
    <property type="term" value="P:cell morphogenesis"/>
    <property type="evidence" value="ECO:0007669"/>
    <property type="project" value="TreeGrafter"/>
</dbReference>
<evidence type="ECO:0000256" key="8">
    <source>
        <dbReference type="ARBA" id="ARBA00022889"/>
    </source>
</evidence>
<evidence type="ECO:0000256" key="7">
    <source>
        <dbReference type="ARBA" id="ARBA00022837"/>
    </source>
</evidence>
<keyword evidence="8 13" id="KW-0130">Cell adhesion</keyword>
<dbReference type="CDD" id="cd11304">
    <property type="entry name" value="Cadherin_repeat"/>
    <property type="match status" value="2"/>
</dbReference>
<dbReference type="GO" id="GO:0005509">
    <property type="term" value="F:calcium ion binding"/>
    <property type="evidence" value="ECO:0007669"/>
    <property type="project" value="UniProtKB-UniRule"/>
</dbReference>
<evidence type="ECO:0000256" key="9">
    <source>
        <dbReference type="ARBA" id="ARBA00022989"/>
    </source>
</evidence>
<sequence>MKLPGELSDIFSPRTNPIGGPSPVHPSPVHPSTMQVPAHYPGTAAHSGGFRVTGSTMSPCRVPVQPSWVLQSQAAPRPGGSMSPQQVKRALVIPPISISENHKCIPHFLVQVGREPPPSLPGTGVGDTLVRGIAWEHPRRGTWHGGRLRAERDPRQGTDPPSPRTTSPAFPRSSQTSNSPGGVIYSIKGPGVDKEPLGIFSTGNPSLSPNPPTLCLQLKAFALDLSGMMLEDPTDLEIIVVDQNHNRSLFHPNAGTHWGAPPPTGTCVMTVDVTDADDPDTDNAVLWYSILEQGARGMFSINVTTGEICTVWPSLDCETIRVYNLRVQAADMSGDGLTTTAMAVIYLEDINNNLPEFTKEEVVGADTISTPLSPSSPWRWRRRQLGNPEGAFTTRTDPYTNDGVFSMAKVGVGQLGGSGRGMLLYDPADWLQLDPHTGTVRTKQELLHHSAFLQGFEPSVSATGTLSIKILEVNDHAPVLQLPAMPLCRQPGHSRILLLGATDNDWSSHSAPFHFQLSPQHLQLACNWNITCFNGEGWPGLGELSEGLYSLPLLLRDSGTPLQEQQQLLNVSVCCCGQEGTCEESVLAATTARASITLGALVIILSSSILLLGEHRQALRKGLLQCSQDDMRDNILNYDEQGGGEEDQDVYINQLRHPELFLPWVKPPVRRDAPLSSTTPLAPCKLPSSPSDIEDFINEGLEAANNHPSMPHYDTALIYDYEGSGSSASTLSSIVSSLMDEDQDYNYMSEWGPRFWCLADLYGQ</sequence>
<keyword evidence="9" id="KW-1133">Transmembrane helix</keyword>
<reference evidence="17 18" key="1">
    <citation type="submission" date="2019-11" db="EMBL/GenBank/DDBJ databases">
        <title>Strigops habroptila (kakapo) genome, bStrHab1, primary haplotype, v2.</title>
        <authorList>
            <person name="Jarvis E.D."/>
            <person name="Howard J."/>
            <person name="Rhie A."/>
            <person name="Phillippy A."/>
            <person name="Korlach J."/>
            <person name="Digby A."/>
            <person name="Iorns D."/>
            <person name="Eason D."/>
            <person name="Robertson B."/>
            <person name="Raemaekers T."/>
            <person name="Howe K."/>
            <person name="Lewin H."/>
            <person name="Damas J."/>
            <person name="Hastie A."/>
            <person name="Tracey A."/>
            <person name="Chow W."/>
            <person name="Fedrigo O."/>
        </authorList>
    </citation>
    <scope>NUCLEOTIDE SEQUENCE [LARGE SCALE GENOMIC DNA]</scope>
</reference>
<dbReference type="GO" id="GO:0016342">
    <property type="term" value="C:catenin complex"/>
    <property type="evidence" value="ECO:0007669"/>
    <property type="project" value="TreeGrafter"/>
</dbReference>
<dbReference type="PANTHER" id="PTHR24027:SF300">
    <property type="entry name" value="CADHERIN-15"/>
    <property type="match status" value="1"/>
</dbReference>
<feature type="domain" description="Cadherin" evidence="16">
    <location>
        <begin position="263"/>
        <end position="357"/>
    </location>
</feature>
<dbReference type="InterPro" id="IPR015919">
    <property type="entry name" value="Cadherin-like_sf"/>
</dbReference>
<feature type="region of interest" description="Disordered" evidence="15">
    <location>
        <begin position="140"/>
        <end position="188"/>
    </location>
</feature>
<dbReference type="SMART" id="SM00112">
    <property type="entry name" value="CA"/>
    <property type="match status" value="2"/>
</dbReference>
<evidence type="ECO:0000256" key="6">
    <source>
        <dbReference type="ARBA" id="ARBA00022737"/>
    </source>
</evidence>
<evidence type="ECO:0000313" key="18">
    <source>
        <dbReference type="Proteomes" id="UP000472266"/>
    </source>
</evidence>
<organism evidence="17 18">
    <name type="scientific">Strigops habroptila</name>
    <name type="common">Kakapo</name>
    <dbReference type="NCBI Taxonomy" id="2489341"/>
    <lineage>
        <taxon>Eukaryota</taxon>
        <taxon>Metazoa</taxon>
        <taxon>Chordata</taxon>
        <taxon>Craniata</taxon>
        <taxon>Vertebrata</taxon>
        <taxon>Euteleostomi</taxon>
        <taxon>Archelosauria</taxon>
        <taxon>Archosauria</taxon>
        <taxon>Dinosauria</taxon>
        <taxon>Saurischia</taxon>
        <taxon>Theropoda</taxon>
        <taxon>Coelurosauria</taxon>
        <taxon>Aves</taxon>
        <taxon>Neognathae</taxon>
        <taxon>Neoaves</taxon>
        <taxon>Telluraves</taxon>
        <taxon>Australaves</taxon>
        <taxon>Psittaciformes</taxon>
        <taxon>Psittacidae</taxon>
        <taxon>Strigops</taxon>
    </lineage>
</organism>
<keyword evidence="7 12" id="KW-0106">Calcium</keyword>
<dbReference type="PANTHER" id="PTHR24027">
    <property type="entry name" value="CADHERIN-23"/>
    <property type="match status" value="1"/>
</dbReference>
<dbReference type="InterPro" id="IPR002126">
    <property type="entry name" value="Cadherin-like_dom"/>
</dbReference>
<keyword evidence="2" id="KW-1003">Cell membrane</keyword>
<reference evidence="17" key="2">
    <citation type="submission" date="2025-08" db="UniProtKB">
        <authorList>
            <consortium name="Ensembl"/>
        </authorList>
    </citation>
    <scope>IDENTIFICATION</scope>
</reference>
<evidence type="ECO:0000256" key="12">
    <source>
        <dbReference type="PROSITE-ProRule" id="PRU00043"/>
    </source>
</evidence>
<keyword evidence="3" id="KW-0165">Cleavage on pair of basic residues</keyword>
<dbReference type="Pfam" id="PF01049">
    <property type="entry name" value="CADH_Y-type_LIR"/>
    <property type="match status" value="1"/>
</dbReference>
<evidence type="ECO:0000256" key="3">
    <source>
        <dbReference type="ARBA" id="ARBA00022685"/>
    </source>
</evidence>
<dbReference type="FunFam" id="4.10.900.10:FF:000001">
    <property type="entry name" value="Cadherin 2"/>
    <property type="match status" value="1"/>
</dbReference>
<evidence type="ECO:0000256" key="11">
    <source>
        <dbReference type="ARBA" id="ARBA00023180"/>
    </source>
</evidence>
<dbReference type="Pfam" id="PF00028">
    <property type="entry name" value="Cadherin"/>
    <property type="match status" value="1"/>
</dbReference>
<evidence type="ECO:0000256" key="1">
    <source>
        <dbReference type="ARBA" id="ARBA00004251"/>
    </source>
</evidence>
<dbReference type="GO" id="GO:0016477">
    <property type="term" value="P:cell migration"/>
    <property type="evidence" value="ECO:0007669"/>
    <property type="project" value="TreeGrafter"/>
</dbReference>
<dbReference type="SUPFAM" id="SSF49313">
    <property type="entry name" value="Cadherin-like"/>
    <property type="match status" value="2"/>
</dbReference>
<evidence type="ECO:0000256" key="2">
    <source>
        <dbReference type="ARBA" id="ARBA00022475"/>
    </source>
</evidence>
<keyword evidence="5" id="KW-0479">Metal-binding</keyword>
<dbReference type="PRINTS" id="PR00205">
    <property type="entry name" value="CADHERIN"/>
</dbReference>
<dbReference type="OMA" id="APEFIAN"/>
<dbReference type="GO" id="GO:0045296">
    <property type="term" value="F:cadherin binding"/>
    <property type="evidence" value="ECO:0007669"/>
    <property type="project" value="TreeGrafter"/>
</dbReference>
<dbReference type="FunFam" id="2.60.40.60:FF:000022">
    <property type="entry name" value="Cadherin 2"/>
    <property type="match status" value="1"/>
</dbReference>
<dbReference type="InterPro" id="IPR027397">
    <property type="entry name" value="Catenin-bd_sf"/>
</dbReference>
<proteinExistence type="predicted"/>
<name>A0A672TEX7_STRHB</name>
<dbReference type="GeneTree" id="ENSGT00940000160118"/>
<reference evidence="17" key="3">
    <citation type="submission" date="2025-09" db="UniProtKB">
        <authorList>
            <consortium name="Ensembl"/>
        </authorList>
    </citation>
    <scope>IDENTIFICATION</scope>
</reference>
<keyword evidence="6" id="KW-0677">Repeat</keyword>
<dbReference type="InParanoid" id="A0A672TEX7"/>
<comment type="function">
    <text evidence="14">Cadherins are calcium-dependent cell adhesion proteins.</text>
</comment>
<dbReference type="Proteomes" id="UP000472266">
    <property type="component" value="Chromosome 13"/>
</dbReference>
<dbReference type="Ensembl" id="ENSSHBT00005000467.1">
    <property type="protein sequence ID" value="ENSSHBP00005000373.1"/>
    <property type="gene ID" value="ENSSHBG00005000356.1"/>
</dbReference>
<evidence type="ECO:0000259" key="16">
    <source>
        <dbReference type="PROSITE" id="PS50268"/>
    </source>
</evidence>
<evidence type="ECO:0000256" key="5">
    <source>
        <dbReference type="ARBA" id="ARBA00022723"/>
    </source>
</evidence>
<dbReference type="GO" id="GO:0005912">
    <property type="term" value="C:adherens junction"/>
    <property type="evidence" value="ECO:0007669"/>
    <property type="project" value="TreeGrafter"/>
</dbReference>
<evidence type="ECO:0000313" key="17">
    <source>
        <dbReference type="Ensembl" id="ENSSHBP00005000373.1"/>
    </source>
</evidence>
<dbReference type="InterPro" id="IPR039808">
    <property type="entry name" value="Cadherin"/>
</dbReference>
<dbReference type="AlphaFoldDB" id="A0A672TEX7"/>
<dbReference type="GO" id="GO:0034332">
    <property type="term" value="P:adherens junction organization"/>
    <property type="evidence" value="ECO:0007669"/>
    <property type="project" value="TreeGrafter"/>
</dbReference>
<evidence type="ECO:0000256" key="15">
    <source>
        <dbReference type="SAM" id="MobiDB-lite"/>
    </source>
</evidence>
<dbReference type="PROSITE" id="PS50268">
    <property type="entry name" value="CADHERIN_2"/>
    <property type="match status" value="1"/>
</dbReference>
<keyword evidence="4 13" id="KW-0812">Transmembrane</keyword>
<dbReference type="Gene3D" id="2.60.40.60">
    <property type="entry name" value="Cadherins"/>
    <property type="match status" value="2"/>
</dbReference>
<dbReference type="InterPro" id="IPR000233">
    <property type="entry name" value="Cadherin_Y-type_LIR"/>
</dbReference>
<comment type="subcellular location">
    <subcellularLocation>
        <location evidence="1 13">Cell membrane</location>
        <topology evidence="1 13">Single-pass type I membrane protein</topology>
    </subcellularLocation>
</comment>
<accession>A0A672TEX7</accession>
<dbReference type="GO" id="GO:0007043">
    <property type="term" value="P:cell-cell junction assembly"/>
    <property type="evidence" value="ECO:0007669"/>
    <property type="project" value="TreeGrafter"/>
</dbReference>
<keyword evidence="11" id="KW-0325">Glycoprotein</keyword>
<dbReference type="Gene3D" id="4.10.900.10">
    <property type="entry name" value="TCF3-CBD (Catenin binding domain)"/>
    <property type="match status" value="1"/>
</dbReference>
<keyword evidence="18" id="KW-1185">Reference proteome</keyword>
<protein>
    <recommendedName>
        <fullName evidence="16">Cadherin domain-containing protein</fullName>
    </recommendedName>
</protein>
<feature type="compositionally biased region" description="Polar residues" evidence="15">
    <location>
        <begin position="164"/>
        <end position="180"/>
    </location>
</feature>
<dbReference type="GO" id="GO:0044331">
    <property type="term" value="P:cell-cell adhesion mediated by cadherin"/>
    <property type="evidence" value="ECO:0007669"/>
    <property type="project" value="TreeGrafter"/>
</dbReference>
<dbReference type="GO" id="GO:0016339">
    <property type="term" value="P:calcium-dependent cell-cell adhesion via plasma membrane cell adhesion molecules"/>
    <property type="evidence" value="ECO:0007669"/>
    <property type="project" value="TreeGrafter"/>
</dbReference>
<evidence type="ECO:0000256" key="10">
    <source>
        <dbReference type="ARBA" id="ARBA00023136"/>
    </source>
</evidence>
<dbReference type="GO" id="GO:0007156">
    <property type="term" value="P:homophilic cell adhesion via plasma membrane adhesion molecules"/>
    <property type="evidence" value="ECO:0007669"/>
    <property type="project" value="InterPro"/>
</dbReference>
<keyword evidence="10" id="KW-0472">Membrane</keyword>
<dbReference type="GO" id="GO:0008013">
    <property type="term" value="F:beta-catenin binding"/>
    <property type="evidence" value="ECO:0007669"/>
    <property type="project" value="TreeGrafter"/>
</dbReference>